<organism evidence="2 3">
    <name type="scientific">Puccinia coronata f. sp. avenae</name>
    <dbReference type="NCBI Taxonomy" id="200324"/>
    <lineage>
        <taxon>Eukaryota</taxon>
        <taxon>Fungi</taxon>
        <taxon>Dikarya</taxon>
        <taxon>Basidiomycota</taxon>
        <taxon>Pucciniomycotina</taxon>
        <taxon>Pucciniomycetes</taxon>
        <taxon>Pucciniales</taxon>
        <taxon>Pucciniaceae</taxon>
        <taxon>Puccinia</taxon>
    </lineage>
</organism>
<dbReference type="AlphaFoldDB" id="A0A2N5UV12"/>
<sequence>MVAIENHSYDPKDPIPNTPEAFGTVDQLVPVDNEQVQMHLQEDYPEIDRRTPLDDWDRSSRKDTPLDDRDRSSREDSPLDDRYREHSPLDDRPRSLDRSSRNDTPLDDQLRSSREDSLLDDQSRSLDRSSGNDTRLDDDRSRSSREEDSLGSVIQGGRLSEYLLYDRSRSSWEENLEASPLDVMNATG</sequence>
<dbReference type="EMBL" id="PGCI01000087">
    <property type="protein sequence ID" value="PLW41611.1"/>
    <property type="molecule type" value="Genomic_DNA"/>
</dbReference>
<feature type="region of interest" description="Disordered" evidence="1">
    <location>
        <begin position="1"/>
        <end position="23"/>
    </location>
</feature>
<proteinExistence type="predicted"/>
<name>A0A2N5UV12_9BASI</name>
<reference evidence="2 3" key="1">
    <citation type="submission" date="2017-11" db="EMBL/GenBank/DDBJ databases">
        <title>De novo assembly and phasing of dikaryotic genomes from two isolates of Puccinia coronata f. sp. avenae, the causal agent of oat crown rust.</title>
        <authorList>
            <person name="Miller M.E."/>
            <person name="Zhang Y."/>
            <person name="Omidvar V."/>
            <person name="Sperschneider J."/>
            <person name="Schwessinger B."/>
            <person name="Raley C."/>
            <person name="Palmer J.M."/>
            <person name="Garnica D."/>
            <person name="Upadhyaya N."/>
            <person name="Rathjen J."/>
            <person name="Taylor J.M."/>
            <person name="Park R.F."/>
            <person name="Dodds P.N."/>
            <person name="Hirsch C.D."/>
            <person name="Kianian S.F."/>
            <person name="Figueroa M."/>
        </authorList>
    </citation>
    <scope>NUCLEOTIDE SEQUENCE [LARGE SCALE GENOMIC DNA]</scope>
    <source>
        <strain evidence="2">12SD80</strain>
    </source>
</reference>
<feature type="compositionally biased region" description="Basic and acidic residues" evidence="1">
    <location>
        <begin position="134"/>
        <end position="148"/>
    </location>
</feature>
<evidence type="ECO:0000313" key="2">
    <source>
        <dbReference type="EMBL" id="PLW41611.1"/>
    </source>
</evidence>
<gene>
    <name evidence="2" type="ORF">PCASD_05396</name>
</gene>
<comment type="caution">
    <text evidence="2">The sequence shown here is derived from an EMBL/GenBank/DDBJ whole genome shotgun (WGS) entry which is preliminary data.</text>
</comment>
<evidence type="ECO:0000256" key="1">
    <source>
        <dbReference type="SAM" id="MobiDB-lite"/>
    </source>
</evidence>
<accession>A0A2N5UV12</accession>
<protein>
    <submittedName>
        <fullName evidence="2">Uncharacterized protein</fullName>
    </submittedName>
</protein>
<dbReference type="Proteomes" id="UP000235392">
    <property type="component" value="Unassembled WGS sequence"/>
</dbReference>
<evidence type="ECO:0000313" key="3">
    <source>
        <dbReference type="Proteomes" id="UP000235392"/>
    </source>
</evidence>
<feature type="region of interest" description="Disordered" evidence="1">
    <location>
        <begin position="36"/>
        <end position="159"/>
    </location>
</feature>
<feature type="compositionally biased region" description="Basic and acidic residues" evidence="1">
    <location>
        <begin position="108"/>
        <end position="127"/>
    </location>
</feature>
<feature type="compositionally biased region" description="Basic and acidic residues" evidence="1">
    <location>
        <begin position="40"/>
        <end position="101"/>
    </location>
</feature>